<keyword evidence="11" id="KW-0057">Aromatic amino acid biosynthesis</keyword>
<comment type="caution">
    <text evidence="23">The sequence shown here is derived from an EMBL/GenBank/DDBJ whole genome shotgun (WGS) entry which is preliminary data.</text>
</comment>
<evidence type="ECO:0000256" key="3">
    <source>
        <dbReference type="ARBA" id="ARBA00004496"/>
    </source>
</evidence>
<dbReference type="PROSITE" id="PS51671">
    <property type="entry name" value="ACT"/>
    <property type="match status" value="1"/>
</dbReference>
<dbReference type="PROSITE" id="PS51168">
    <property type="entry name" value="CHORISMATE_MUT_2"/>
    <property type="match status" value="1"/>
</dbReference>
<feature type="domain" description="Prephenate dehydratase" evidence="21">
    <location>
        <begin position="92"/>
        <end position="268"/>
    </location>
</feature>
<feature type="domain" description="ACT" evidence="22">
    <location>
        <begin position="283"/>
        <end position="360"/>
    </location>
</feature>
<keyword evidence="12" id="KW-0584">Phenylalanine biosynthesis</keyword>
<evidence type="ECO:0000256" key="2">
    <source>
        <dbReference type="ARBA" id="ARBA00002364"/>
    </source>
</evidence>
<evidence type="ECO:0000256" key="4">
    <source>
        <dbReference type="ARBA" id="ARBA00004741"/>
    </source>
</evidence>
<evidence type="ECO:0000256" key="16">
    <source>
        <dbReference type="ARBA" id="ARBA00031175"/>
    </source>
</evidence>
<comment type="catalytic activity">
    <reaction evidence="18">
        <text>prephenate + H(+) = 3-phenylpyruvate + CO2 + H2O</text>
        <dbReference type="Rhea" id="RHEA:21648"/>
        <dbReference type="ChEBI" id="CHEBI:15377"/>
        <dbReference type="ChEBI" id="CHEBI:15378"/>
        <dbReference type="ChEBI" id="CHEBI:16526"/>
        <dbReference type="ChEBI" id="CHEBI:18005"/>
        <dbReference type="ChEBI" id="CHEBI:29934"/>
        <dbReference type="EC" id="4.2.1.51"/>
    </reaction>
</comment>
<evidence type="ECO:0000256" key="19">
    <source>
        <dbReference type="PIRSR" id="PIRSR001500-2"/>
    </source>
</evidence>
<keyword evidence="15" id="KW-0511">Multifunctional enzyme</keyword>
<dbReference type="PROSITE" id="PS51171">
    <property type="entry name" value="PREPHENATE_DEHYDR_3"/>
    <property type="match status" value="1"/>
</dbReference>
<feature type="domain" description="Chorismate mutase" evidence="20">
    <location>
        <begin position="1"/>
        <end position="84"/>
    </location>
</feature>
<dbReference type="InterPro" id="IPR008242">
    <property type="entry name" value="Chor_mutase/pphenate_deHydtase"/>
</dbReference>
<dbReference type="SUPFAM" id="SSF53850">
    <property type="entry name" value="Periplasmic binding protein-like II"/>
    <property type="match status" value="1"/>
</dbReference>
<evidence type="ECO:0000256" key="1">
    <source>
        <dbReference type="ARBA" id="ARBA00000824"/>
    </source>
</evidence>
<evidence type="ECO:0000313" key="24">
    <source>
        <dbReference type="Proteomes" id="UP000782880"/>
    </source>
</evidence>
<evidence type="ECO:0000256" key="7">
    <source>
        <dbReference type="ARBA" id="ARBA00014401"/>
    </source>
</evidence>
<evidence type="ECO:0000256" key="17">
    <source>
        <dbReference type="ARBA" id="ARBA00031520"/>
    </source>
</evidence>
<comment type="function">
    <text evidence="2">Catalyzes the Claisen rearrangement of chorismate to prephenate and the decarboxylation/dehydration of prephenate to phenylpyruvate.</text>
</comment>
<evidence type="ECO:0000259" key="22">
    <source>
        <dbReference type="PROSITE" id="PS51671"/>
    </source>
</evidence>
<reference evidence="23" key="2">
    <citation type="submission" date="2021-09" db="EMBL/GenBank/DDBJ databases">
        <authorList>
            <person name="Gilroy R."/>
        </authorList>
    </citation>
    <scope>NUCLEOTIDE SEQUENCE</scope>
    <source>
        <strain evidence="23">ChiBcec21-2208</strain>
    </source>
</reference>
<dbReference type="Pfam" id="PF00800">
    <property type="entry name" value="PDT"/>
    <property type="match status" value="1"/>
</dbReference>
<evidence type="ECO:0000256" key="8">
    <source>
        <dbReference type="ARBA" id="ARBA00021872"/>
    </source>
</evidence>
<proteinExistence type="predicted"/>
<comment type="pathway">
    <text evidence="4">Amino-acid biosynthesis; L-phenylalanine biosynthesis; phenylpyruvate from prephenate: step 1/1.</text>
</comment>
<keyword evidence="9" id="KW-0963">Cytoplasm</keyword>
<evidence type="ECO:0000256" key="14">
    <source>
        <dbReference type="ARBA" id="ARBA00023239"/>
    </source>
</evidence>
<evidence type="ECO:0000256" key="12">
    <source>
        <dbReference type="ARBA" id="ARBA00023222"/>
    </source>
</evidence>
<dbReference type="EC" id="4.2.1.51" evidence="6"/>
<dbReference type="SMART" id="SM00830">
    <property type="entry name" value="CM_2"/>
    <property type="match status" value="1"/>
</dbReference>
<evidence type="ECO:0000256" key="15">
    <source>
        <dbReference type="ARBA" id="ARBA00023268"/>
    </source>
</evidence>
<dbReference type="InterPro" id="IPR036979">
    <property type="entry name" value="CM_dom_sf"/>
</dbReference>
<dbReference type="Gene3D" id="3.40.190.10">
    <property type="entry name" value="Periplasmic binding protein-like II"/>
    <property type="match status" value="2"/>
</dbReference>
<dbReference type="PIRSF" id="PIRSF001500">
    <property type="entry name" value="Chor_mut_pdt_Ppr"/>
    <property type="match status" value="1"/>
</dbReference>
<keyword evidence="10" id="KW-0028">Amino-acid biosynthesis</keyword>
<dbReference type="SUPFAM" id="SSF48600">
    <property type="entry name" value="Chorismate mutase II"/>
    <property type="match status" value="1"/>
</dbReference>
<gene>
    <name evidence="23" type="ORF">K8V20_07385</name>
</gene>
<comment type="subcellular location">
    <subcellularLocation>
        <location evidence="3">Cytoplasm</location>
    </subcellularLocation>
</comment>
<dbReference type="InterPro" id="IPR002912">
    <property type="entry name" value="ACT_dom"/>
</dbReference>
<keyword evidence="13" id="KW-0413">Isomerase</keyword>
<evidence type="ECO:0000256" key="13">
    <source>
        <dbReference type="ARBA" id="ARBA00023235"/>
    </source>
</evidence>
<dbReference type="Gene3D" id="1.20.59.10">
    <property type="entry name" value="Chorismate mutase"/>
    <property type="match status" value="1"/>
</dbReference>
<dbReference type="PANTHER" id="PTHR21022">
    <property type="entry name" value="PREPHENATE DEHYDRATASE P PROTEIN"/>
    <property type="match status" value="1"/>
</dbReference>
<dbReference type="InterPro" id="IPR002701">
    <property type="entry name" value="CM_II_prokaryot"/>
</dbReference>
<keyword evidence="14" id="KW-0456">Lyase</keyword>
<evidence type="ECO:0000256" key="11">
    <source>
        <dbReference type="ARBA" id="ARBA00023141"/>
    </source>
</evidence>
<comment type="pathway">
    <text evidence="5">Metabolic intermediate biosynthesis; prephenate biosynthesis; prephenate from chorismate: step 1/1.</text>
</comment>
<evidence type="ECO:0000256" key="10">
    <source>
        <dbReference type="ARBA" id="ARBA00022605"/>
    </source>
</evidence>
<dbReference type="GO" id="GO:0004664">
    <property type="term" value="F:prephenate dehydratase activity"/>
    <property type="evidence" value="ECO:0007669"/>
    <property type="project" value="UniProtKB-EC"/>
</dbReference>
<evidence type="ECO:0000259" key="20">
    <source>
        <dbReference type="PROSITE" id="PS51168"/>
    </source>
</evidence>
<dbReference type="Pfam" id="PF01817">
    <property type="entry name" value="CM_2"/>
    <property type="match status" value="1"/>
</dbReference>
<evidence type="ECO:0000256" key="5">
    <source>
        <dbReference type="ARBA" id="ARBA00004817"/>
    </source>
</evidence>
<dbReference type="GO" id="GO:0009094">
    <property type="term" value="P:L-phenylalanine biosynthetic process"/>
    <property type="evidence" value="ECO:0007669"/>
    <property type="project" value="UniProtKB-KW"/>
</dbReference>
<evidence type="ECO:0000259" key="21">
    <source>
        <dbReference type="PROSITE" id="PS51171"/>
    </source>
</evidence>
<dbReference type="EMBL" id="DYVE01000190">
    <property type="protein sequence ID" value="HJG28451.1"/>
    <property type="molecule type" value="Genomic_DNA"/>
</dbReference>
<comment type="catalytic activity">
    <reaction evidence="1">
        <text>chorismate = prephenate</text>
        <dbReference type="Rhea" id="RHEA:13897"/>
        <dbReference type="ChEBI" id="CHEBI:29748"/>
        <dbReference type="ChEBI" id="CHEBI:29934"/>
        <dbReference type="EC" id="5.4.99.5"/>
    </reaction>
</comment>
<dbReference type="GO" id="GO:0004106">
    <property type="term" value="F:chorismate mutase activity"/>
    <property type="evidence" value="ECO:0007669"/>
    <property type="project" value="UniProtKB-EC"/>
</dbReference>
<dbReference type="PANTHER" id="PTHR21022:SF19">
    <property type="entry name" value="PREPHENATE DEHYDRATASE-RELATED"/>
    <property type="match status" value="1"/>
</dbReference>
<dbReference type="CDD" id="cd04905">
    <property type="entry name" value="ACT_CM-PDT"/>
    <property type="match status" value="1"/>
</dbReference>
<evidence type="ECO:0000256" key="9">
    <source>
        <dbReference type="ARBA" id="ARBA00022490"/>
    </source>
</evidence>
<organism evidence="23 24">
    <name type="scientific">Subdoligranulum variabile</name>
    <dbReference type="NCBI Taxonomy" id="214851"/>
    <lineage>
        <taxon>Bacteria</taxon>
        <taxon>Bacillati</taxon>
        <taxon>Bacillota</taxon>
        <taxon>Clostridia</taxon>
        <taxon>Eubacteriales</taxon>
        <taxon>Oscillospiraceae</taxon>
        <taxon>Subdoligranulum</taxon>
    </lineage>
</organism>
<evidence type="ECO:0000256" key="18">
    <source>
        <dbReference type="ARBA" id="ARBA00047848"/>
    </source>
</evidence>
<evidence type="ECO:0000313" key="23">
    <source>
        <dbReference type="EMBL" id="HJG28451.1"/>
    </source>
</evidence>
<dbReference type="AlphaFoldDB" id="A0A921LN93"/>
<sequence>MDLLQQARTEIDAIDAEMAVLFERRMRAVADVARYKAQTGKPVFDAVREAAVLEKNTARLQDETLRPYYRAFLQEAMSVSRAYQRAMLGRDTAAYQGVEGAWSHIALRRLFPFFRAVSFATWGEVFDAVQNGDAQFGVLPFENSNAGDVSTVLDLLYTHPDIIVARMCDLPIRQDLLGVPGAALADVRTVVSHPQALAQSSVFLHQHGFITRAWNNTADAARHIAELNDPTVAAIASAETAGLYGLQILAQGVNADGDNTTRFIVIERAAQPPVMTGDGQRLALLFTARHKPGQLASVLDQIGACGFNMECIKSRPLPHVPFEYYFYVQLVCPAGCTSTDCDTLLDTLRTDCSTLRLLGAFTLDTAEN</sequence>
<dbReference type="GO" id="GO:0005737">
    <property type="term" value="C:cytoplasm"/>
    <property type="evidence" value="ECO:0007669"/>
    <property type="project" value="UniProtKB-SubCell"/>
</dbReference>
<dbReference type="SUPFAM" id="SSF55021">
    <property type="entry name" value="ACT-like"/>
    <property type="match status" value="1"/>
</dbReference>
<dbReference type="Proteomes" id="UP000782880">
    <property type="component" value="Unassembled WGS sequence"/>
</dbReference>
<reference evidence="23" key="1">
    <citation type="journal article" date="2021" name="PeerJ">
        <title>Extensive microbial diversity within the chicken gut microbiome revealed by metagenomics and culture.</title>
        <authorList>
            <person name="Gilroy R."/>
            <person name="Ravi A."/>
            <person name="Getino M."/>
            <person name="Pursley I."/>
            <person name="Horton D.L."/>
            <person name="Alikhan N.F."/>
            <person name="Baker D."/>
            <person name="Gharbi K."/>
            <person name="Hall N."/>
            <person name="Watson M."/>
            <person name="Adriaenssens E.M."/>
            <person name="Foster-Nyarko E."/>
            <person name="Jarju S."/>
            <person name="Secka A."/>
            <person name="Antonio M."/>
            <person name="Oren A."/>
            <person name="Chaudhuri R.R."/>
            <person name="La Ragione R."/>
            <person name="Hildebrand F."/>
            <person name="Pallen M.J."/>
        </authorList>
    </citation>
    <scope>NUCLEOTIDE SEQUENCE</scope>
    <source>
        <strain evidence="23">ChiBcec21-2208</strain>
    </source>
</reference>
<dbReference type="InterPro" id="IPR036263">
    <property type="entry name" value="Chorismate_II_sf"/>
</dbReference>
<dbReference type="InterPro" id="IPR045865">
    <property type="entry name" value="ACT-like_dom_sf"/>
</dbReference>
<feature type="site" description="Essential for prephenate dehydratase activity" evidence="19">
    <location>
        <position position="261"/>
    </location>
</feature>
<accession>A0A921LN93</accession>
<evidence type="ECO:0000256" key="6">
    <source>
        <dbReference type="ARBA" id="ARBA00013147"/>
    </source>
</evidence>
<protein>
    <recommendedName>
        <fullName evidence="7">Bifunctional chorismate mutase/prephenate dehydratase</fullName>
        <ecNumber evidence="6">4.2.1.51</ecNumber>
    </recommendedName>
    <alternativeName>
        <fullName evidence="17">Chorismate mutase-prephenate dehydratase</fullName>
    </alternativeName>
    <alternativeName>
        <fullName evidence="8">Prephenate dehydratase</fullName>
    </alternativeName>
    <alternativeName>
        <fullName evidence="16">p-protein</fullName>
    </alternativeName>
</protein>
<dbReference type="Gene3D" id="3.30.70.260">
    <property type="match status" value="1"/>
</dbReference>
<dbReference type="CDD" id="cd13631">
    <property type="entry name" value="PBP2_Ct-PDT_like"/>
    <property type="match status" value="1"/>
</dbReference>
<name>A0A921LN93_9FIRM</name>
<dbReference type="InterPro" id="IPR001086">
    <property type="entry name" value="Preph_deHydtase"/>
</dbReference>
<dbReference type="GO" id="GO:0046417">
    <property type="term" value="P:chorismate metabolic process"/>
    <property type="evidence" value="ECO:0007669"/>
    <property type="project" value="InterPro"/>
</dbReference>